<dbReference type="EMBL" id="JAAALK010000288">
    <property type="protein sequence ID" value="KAG8053523.1"/>
    <property type="molecule type" value="Genomic_DNA"/>
</dbReference>
<dbReference type="AlphaFoldDB" id="A0A8J5VMK1"/>
<organism evidence="1 2">
    <name type="scientific">Zizania palustris</name>
    <name type="common">Northern wild rice</name>
    <dbReference type="NCBI Taxonomy" id="103762"/>
    <lineage>
        <taxon>Eukaryota</taxon>
        <taxon>Viridiplantae</taxon>
        <taxon>Streptophyta</taxon>
        <taxon>Embryophyta</taxon>
        <taxon>Tracheophyta</taxon>
        <taxon>Spermatophyta</taxon>
        <taxon>Magnoliopsida</taxon>
        <taxon>Liliopsida</taxon>
        <taxon>Poales</taxon>
        <taxon>Poaceae</taxon>
        <taxon>BOP clade</taxon>
        <taxon>Oryzoideae</taxon>
        <taxon>Oryzeae</taxon>
        <taxon>Zizaniinae</taxon>
        <taxon>Zizania</taxon>
    </lineage>
</organism>
<comment type="caution">
    <text evidence="1">The sequence shown here is derived from an EMBL/GenBank/DDBJ whole genome shotgun (WGS) entry which is preliminary data.</text>
</comment>
<keyword evidence="2" id="KW-1185">Reference proteome</keyword>
<protein>
    <submittedName>
        <fullName evidence="1">Uncharacterized protein</fullName>
    </submittedName>
</protein>
<name>A0A8J5VMK1_ZIZPA</name>
<evidence type="ECO:0000313" key="2">
    <source>
        <dbReference type="Proteomes" id="UP000729402"/>
    </source>
</evidence>
<proteinExistence type="predicted"/>
<evidence type="ECO:0000313" key="1">
    <source>
        <dbReference type="EMBL" id="KAG8053523.1"/>
    </source>
</evidence>
<gene>
    <name evidence="1" type="ORF">GUJ93_ZPchr0001g30224</name>
</gene>
<sequence>MAGTLYRPRVRSLWVLVRRLLLCRRKNYRPGCAAAGEADDGEKSSLLTSRSSLEALLVTDGGADHDDGIIVGAADFRSASRCVVVKKDYQLAAHYYKATL</sequence>
<accession>A0A8J5VMK1</accession>
<dbReference type="Proteomes" id="UP000729402">
    <property type="component" value="Unassembled WGS sequence"/>
</dbReference>
<reference evidence="1" key="2">
    <citation type="submission" date="2021-02" db="EMBL/GenBank/DDBJ databases">
        <authorList>
            <person name="Kimball J.A."/>
            <person name="Haas M.W."/>
            <person name="Macchietto M."/>
            <person name="Kono T."/>
            <person name="Duquette J."/>
            <person name="Shao M."/>
        </authorList>
    </citation>
    <scope>NUCLEOTIDE SEQUENCE</scope>
    <source>
        <tissue evidence="1">Fresh leaf tissue</tissue>
    </source>
</reference>
<reference evidence="1" key="1">
    <citation type="journal article" date="2021" name="bioRxiv">
        <title>Whole Genome Assembly and Annotation of Northern Wild Rice, Zizania palustris L., Supports a Whole Genome Duplication in the Zizania Genus.</title>
        <authorList>
            <person name="Haas M."/>
            <person name="Kono T."/>
            <person name="Macchietto M."/>
            <person name="Millas R."/>
            <person name="McGilp L."/>
            <person name="Shao M."/>
            <person name="Duquette J."/>
            <person name="Hirsch C.N."/>
            <person name="Kimball J."/>
        </authorList>
    </citation>
    <scope>NUCLEOTIDE SEQUENCE</scope>
    <source>
        <tissue evidence="1">Fresh leaf tissue</tissue>
    </source>
</reference>